<proteinExistence type="predicted"/>
<feature type="compositionally biased region" description="Pro residues" evidence="1">
    <location>
        <begin position="1"/>
        <end position="10"/>
    </location>
</feature>
<evidence type="ECO:0000313" key="3">
    <source>
        <dbReference type="Proteomes" id="UP000234331"/>
    </source>
</evidence>
<feature type="compositionally biased region" description="Basic and acidic residues" evidence="1">
    <location>
        <begin position="13"/>
        <end position="30"/>
    </location>
</feature>
<dbReference type="RefSeq" id="WP_101833160.1">
    <property type="nucleotide sequence ID" value="NZ_FZMO01000300.1"/>
</dbReference>
<feature type="compositionally biased region" description="Basic and acidic residues" evidence="1">
    <location>
        <begin position="511"/>
        <end position="523"/>
    </location>
</feature>
<dbReference type="OrthoDB" id="3218124at2"/>
<organism evidence="2 3">
    <name type="scientific">Frankia canadensis</name>
    <dbReference type="NCBI Taxonomy" id="1836972"/>
    <lineage>
        <taxon>Bacteria</taxon>
        <taxon>Bacillati</taxon>
        <taxon>Actinomycetota</taxon>
        <taxon>Actinomycetes</taxon>
        <taxon>Frankiales</taxon>
        <taxon>Frankiaceae</taxon>
        <taxon>Frankia</taxon>
    </lineage>
</organism>
<protein>
    <submittedName>
        <fullName evidence="2">Uncharacterized protein</fullName>
    </submittedName>
</protein>
<feature type="region of interest" description="Disordered" evidence="1">
    <location>
        <begin position="487"/>
        <end position="548"/>
    </location>
</feature>
<reference evidence="2 3" key="1">
    <citation type="submission" date="2017-06" db="EMBL/GenBank/DDBJ databases">
        <authorList>
            <person name="Kim H.J."/>
            <person name="Triplett B.A."/>
        </authorList>
    </citation>
    <scope>NUCLEOTIDE SEQUENCE [LARGE SCALE GENOMIC DNA]</scope>
    <source>
        <strain evidence="2">FRACA_ARgP5</strain>
    </source>
</reference>
<accession>A0A2I2KVN9</accession>
<dbReference type="AlphaFoldDB" id="A0A2I2KVN9"/>
<evidence type="ECO:0000313" key="2">
    <source>
        <dbReference type="EMBL" id="SNQ49722.1"/>
    </source>
</evidence>
<evidence type="ECO:0000256" key="1">
    <source>
        <dbReference type="SAM" id="MobiDB-lite"/>
    </source>
</evidence>
<gene>
    <name evidence="2" type="ORF">FRACA_3690003</name>
</gene>
<name>A0A2I2KVN9_9ACTN</name>
<sequence length="548" mass="59142">MSGDDTPPPGRAVSRDADSTEFGRRDHGFFDRQGGPRGQRDLARARSPWTGTRPRRVGASTVHDRTLGLGQVASMWPAHTPPALTRQRDVRRRATDIINELRRLPRPTPLRPTAPPAALLALLHETAAATRGQPARAQLAAIHRIAHDHHLDPSTLLGVAHGVGTLIARGLGATSDSPRTGRRAADARGRPSLDALSRANLPLALDTYLARAHLRDIAAFSDPDLPRLWMVANALRHGIPVEAILTMPATVHGPDAALQPERTDLLGWHGIRHALGDLDATVRTATEGRRWLARAGAGRGGSDAVLLALGVLHTSHPTLAAQLALRGPGNLRLADLRELGRRFPPPAHPVDLTDTALKAICDRNGWLLGTPDERHHREVVERALPAAMTDEVRTRLAHGDGTALADALHRVAPSDVDLDARTFRWDPAAADATQVRQLLGEASREAHAQFAGWPITPHPSRAVAFLVRFPDRVLRRALVVDPERLRLPATPRAGPHPTPPSPQVSSAAPLDRPESAPVDDIRRTPPRAAVDITPLELRPWPGPAPPAL</sequence>
<feature type="region of interest" description="Disordered" evidence="1">
    <location>
        <begin position="1"/>
        <end position="59"/>
    </location>
</feature>
<keyword evidence="3" id="KW-1185">Reference proteome</keyword>
<dbReference type="EMBL" id="FZMO01000300">
    <property type="protein sequence ID" value="SNQ49722.1"/>
    <property type="molecule type" value="Genomic_DNA"/>
</dbReference>
<dbReference type="Proteomes" id="UP000234331">
    <property type="component" value="Unassembled WGS sequence"/>
</dbReference>